<organism evidence="1 2">
    <name type="scientific">Pseudopedobacter saltans (strain ATCC 51119 / DSM 12145 / JCM 21818 / CCUG 39354 / LMG 10337 / NBRC 100064 / NCIMB 13643)</name>
    <name type="common">Pedobacter saltans</name>
    <dbReference type="NCBI Taxonomy" id="762903"/>
    <lineage>
        <taxon>Bacteria</taxon>
        <taxon>Pseudomonadati</taxon>
        <taxon>Bacteroidota</taxon>
        <taxon>Sphingobacteriia</taxon>
        <taxon>Sphingobacteriales</taxon>
        <taxon>Sphingobacteriaceae</taxon>
        <taxon>Pseudopedobacter</taxon>
    </lineage>
</organism>
<evidence type="ECO:0000313" key="1">
    <source>
        <dbReference type="EMBL" id="ADY51537.1"/>
    </source>
</evidence>
<sequence>MSHSPYTFKAAFGHIDKEVTIDLSNGHVIYIIIDGIKMCTVLRHTTGWAFIFKNSEKYTLDDEDALKQRIYDIFDKM</sequence>
<protein>
    <submittedName>
        <fullName evidence="1">Uncharacterized protein</fullName>
    </submittedName>
</protein>
<dbReference type="KEGG" id="psn:Pedsa_0965"/>
<keyword evidence="2" id="KW-1185">Reference proteome</keyword>
<gene>
    <name evidence="1" type="ordered locus">Pedsa_0965</name>
</gene>
<evidence type="ECO:0000313" key="2">
    <source>
        <dbReference type="Proteomes" id="UP000000310"/>
    </source>
</evidence>
<reference evidence="1 2" key="1">
    <citation type="journal article" date="2011" name="Stand. Genomic Sci.">
        <title>Complete genome sequence of the gliding, heparinolytic Pedobacter saltans type strain (113).</title>
        <authorList>
            <person name="Liolios K."/>
            <person name="Sikorski J."/>
            <person name="Lu M."/>
            <person name="Nolan M."/>
            <person name="Lapidus A."/>
            <person name="Lucas S."/>
            <person name="Hammon N."/>
            <person name="Deshpande S."/>
            <person name="Cheng J.F."/>
            <person name="Tapia R."/>
            <person name="Han C."/>
            <person name="Goodwin L."/>
            <person name="Pitluck S."/>
            <person name="Huntemann M."/>
            <person name="Ivanova N."/>
            <person name="Pagani I."/>
            <person name="Mavromatis K."/>
            <person name="Ovchinikova G."/>
            <person name="Pati A."/>
            <person name="Chen A."/>
            <person name="Palaniappan K."/>
            <person name="Land M."/>
            <person name="Hauser L."/>
            <person name="Brambilla E.M."/>
            <person name="Kotsyurbenko O."/>
            <person name="Rohde M."/>
            <person name="Tindall B.J."/>
            <person name="Abt B."/>
            <person name="Goker M."/>
            <person name="Detter J.C."/>
            <person name="Woyke T."/>
            <person name="Bristow J."/>
            <person name="Eisen J.A."/>
            <person name="Markowitz V."/>
            <person name="Hugenholtz P."/>
            <person name="Klenk H.P."/>
            <person name="Kyrpides N.C."/>
        </authorList>
    </citation>
    <scope>NUCLEOTIDE SEQUENCE [LARGE SCALE GENOMIC DNA]</scope>
    <source>
        <strain evidence="2">ATCC 51119 / DSM 12145 / JCM 21818 / LMG 10337 / NBRC 100064 / NCIMB 13643</strain>
    </source>
</reference>
<dbReference type="AlphaFoldDB" id="F0SAU2"/>
<proteinExistence type="predicted"/>
<dbReference type="HOGENOM" id="CLU_2635399_0_0_10"/>
<name>F0SAU2_PSESL</name>
<accession>F0SAU2</accession>
<dbReference type="RefSeq" id="WP_013632037.1">
    <property type="nucleotide sequence ID" value="NC_015177.1"/>
</dbReference>
<reference evidence="2" key="2">
    <citation type="submission" date="2011-02" db="EMBL/GenBank/DDBJ databases">
        <title>The complete genome of Pedobacter saltans DSM 12145.</title>
        <authorList>
            <consortium name="US DOE Joint Genome Institute (JGI-PGF)"/>
            <person name="Lucas S."/>
            <person name="Copeland A."/>
            <person name="Lapidus A."/>
            <person name="Bruce D."/>
            <person name="Goodwin L."/>
            <person name="Pitluck S."/>
            <person name="Kyrpides N."/>
            <person name="Mavromatis K."/>
            <person name="Pagani I."/>
            <person name="Ivanova N."/>
            <person name="Ovchinnikova G."/>
            <person name="Lu M."/>
            <person name="Detter J.C."/>
            <person name="Han C."/>
            <person name="Land M."/>
            <person name="Hauser L."/>
            <person name="Markowitz V."/>
            <person name="Cheng J.-F."/>
            <person name="Hugenholtz P."/>
            <person name="Woyke T."/>
            <person name="Wu D."/>
            <person name="Tindall B."/>
            <person name="Pomrenke H.G."/>
            <person name="Brambilla E."/>
            <person name="Klenk H.-P."/>
            <person name="Eisen J.A."/>
        </authorList>
    </citation>
    <scope>NUCLEOTIDE SEQUENCE [LARGE SCALE GENOMIC DNA]</scope>
    <source>
        <strain evidence="2">ATCC 51119 / DSM 12145 / JCM 21818 / LMG 10337 / NBRC 100064 / NCIMB 13643</strain>
    </source>
</reference>
<dbReference type="Proteomes" id="UP000000310">
    <property type="component" value="Chromosome"/>
</dbReference>
<dbReference type="EMBL" id="CP002545">
    <property type="protein sequence ID" value="ADY51537.1"/>
    <property type="molecule type" value="Genomic_DNA"/>
</dbReference>